<evidence type="ECO:0000256" key="3">
    <source>
        <dbReference type="ARBA" id="ARBA00022490"/>
    </source>
</evidence>
<feature type="active site" description="Charge relay system" evidence="8">
    <location>
        <position position="1040"/>
    </location>
</feature>
<feature type="region of interest" description="Disordered" evidence="10">
    <location>
        <begin position="1072"/>
        <end position="1104"/>
    </location>
</feature>
<reference evidence="12 13" key="1">
    <citation type="submission" date="2020-07" db="EMBL/GenBank/DDBJ databases">
        <title>Sequencing the genomes of 1000 actinobacteria strains.</title>
        <authorList>
            <person name="Klenk H.-P."/>
        </authorList>
    </citation>
    <scope>NUCLEOTIDE SEQUENCE [LARGE SCALE GENOMIC DNA]</scope>
    <source>
        <strain evidence="12 13">DSM 26341</strain>
    </source>
</reference>
<dbReference type="InterPro" id="IPR029045">
    <property type="entry name" value="ClpP/crotonase-like_dom_sf"/>
</dbReference>
<evidence type="ECO:0000256" key="1">
    <source>
        <dbReference type="ARBA" id="ARBA00004496"/>
    </source>
</evidence>
<dbReference type="RefSeq" id="WP_179428694.1">
    <property type="nucleotide sequence ID" value="NZ_JACBZP010000001.1"/>
</dbReference>
<accession>A0A7Z0IIE6</accession>
<keyword evidence="4 7" id="KW-0645">Protease</keyword>
<dbReference type="InterPro" id="IPR028204">
    <property type="entry name" value="Tricorn_C1"/>
</dbReference>
<evidence type="ECO:0000256" key="8">
    <source>
        <dbReference type="PIRSR" id="PIRSR036421-1"/>
    </source>
</evidence>
<evidence type="ECO:0000256" key="7">
    <source>
        <dbReference type="PIRNR" id="PIRNR036421"/>
    </source>
</evidence>
<dbReference type="Pfam" id="PF26549">
    <property type="entry name" value="Tricorn_N"/>
    <property type="match status" value="1"/>
</dbReference>
<evidence type="ECO:0000313" key="13">
    <source>
        <dbReference type="Proteomes" id="UP000539111"/>
    </source>
</evidence>
<dbReference type="SMART" id="SM00245">
    <property type="entry name" value="TSPc"/>
    <property type="match status" value="1"/>
</dbReference>
<evidence type="ECO:0000256" key="9">
    <source>
        <dbReference type="PIRSR" id="PIRSR036421-3"/>
    </source>
</evidence>
<dbReference type="PANTHER" id="PTHR43253">
    <property type="entry name" value="TRICORN PROTEASE HOMOLOG 2-RELATED"/>
    <property type="match status" value="1"/>
</dbReference>
<keyword evidence="5 7" id="KW-0378">Hydrolase</keyword>
<feature type="domain" description="Tail specific protease" evidence="11">
    <location>
        <begin position="837"/>
        <end position="1051"/>
    </location>
</feature>
<dbReference type="InterPro" id="IPR012393">
    <property type="entry name" value="Tricorn_protease"/>
</dbReference>
<dbReference type="SUPFAM" id="SSF52096">
    <property type="entry name" value="ClpP/crotonase"/>
    <property type="match status" value="1"/>
</dbReference>
<dbReference type="Proteomes" id="UP000539111">
    <property type="component" value="Unassembled WGS sequence"/>
</dbReference>
<dbReference type="Pfam" id="PF14685">
    <property type="entry name" value="PDZ_Tricorn"/>
    <property type="match status" value="1"/>
</dbReference>
<name>A0A7Z0IIE6_9MICO</name>
<keyword evidence="6 7" id="KW-0720">Serine protease</keyword>
<dbReference type="Gene3D" id="3.90.226.10">
    <property type="entry name" value="2-enoyl-CoA Hydratase, Chain A, domain 1"/>
    <property type="match status" value="1"/>
</dbReference>
<evidence type="ECO:0000256" key="5">
    <source>
        <dbReference type="ARBA" id="ARBA00022801"/>
    </source>
</evidence>
<dbReference type="GO" id="GO:0008236">
    <property type="term" value="F:serine-type peptidase activity"/>
    <property type="evidence" value="ECO:0007669"/>
    <property type="project" value="UniProtKB-UniRule"/>
</dbReference>
<dbReference type="Gene3D" id="2.30.42.10">
    <property type="match status" value="1"/>
</dbReference>
<feature type="site" description="Transition state stabilizer; via amide nitrogen" evidence="9">
    <location>
        <position position="982"/>
    </location>
</feature>
<dbReference type="EMBL" id="JACBZP010000001">
    <property type="protein sequence ID" value="NYI68331.1"/>
    <property type="molecule type" value="Genomic_DNA"/>
</dbReference>
<dbReference type="InterPro" id="IPR015943">
    <property type="entry name" value="WD40/YVTN_repeat-like_dom_sf"/>
</dbReference>
<dbReference type="InterPro" id="IPR005151">
    <property type="entry name" value="Tail-specific_protease"/>
</dbReference>
<dbReference type="SUPFAM" id="SSF50156">
    <property type="entry name" value="PDZ domain-like"/>
    <property type="match status" value="1"/>
</dbReference>
<feature type="compositionally biased region" description="Pro residues" evidence="10">
    <location>
        <begin position="1094"/>
        <end position="1104"/>
    </location>
</feature>
<evidence type="ECO:0000256" key="2">
    <source>
        <dbReference type="ARBA" id="ARBA00008524"/>
    </source>
</evidence>
<dbReference type="Gene3D" id="2.130.10.10">
    <property type="entry name" value="YVTN repeat-like/Quinoprotein amine dehydrogenase"/>
    <property type="match status" value="1"/>
</dbReference>
<dbReference type="AlphaFoldDB" id="A0A7Z0IIE6"/>
<dbReference type="Gene3D" id="2.120.10.60">
    <property type="entry name" value="Tricorn protease N-terminal domain"/>
    <property type="match status" value="1"/>
</dbReference>
<evidence type="ECO:0000256" key="6">
    <source>
        <dbReference type="ARBA" id="ARBA00022825"/>
    </source>
</evidence>
<comment type="function">
    <text evidence="7">Degrades oligopeptides.</text>
</comment>
<dbReference type="Gene3D" id="3.30.750.44">
    <property type="match status" value="1"/>
</dbReference>
<sequence>MNISGTDGYLRFPHVRAGLLTFVAEDDLWLADTDGSGAARILSLDAPIKNPRITPDGRSIVFGCVQGAAPEIMRLDLAGGPVTRLTYWGNAKTAMRGFTPGGDATVISAWAEPNAREPVAWAVPLDGAAARRRGFGPMEGIAEEDGLIVLSTALSREPGWWKRYRGGTAGRLWRGTSEDGEFTRLVPEVDGNLTDAMIVGDRIAFLSDHEGYGNLYSVDADGTGLRRHTDFDGFYARHASTDGTRVTFENAGRLYMLESLDAEAEPLSVRLPSGGGMIRRRRIDAAAHLGDVRPDASGRASAVEVHGTVHWLTHRDGPSQVLEAEDGVRSRMARPVGSDAVIWVSDEGGEESLRLARRLQPAEHTVAEVPGGPVRYCAIEVSAGVPEAGQPVTLAVTTEQGSTYLADVDDDLRVGSWREIVASASPVEQLAFSPDGAWLAFVDPVDNEGRGFLSLADVRTGAVTRITDGAYREHSPVFTRDGKYLAFLSDRSLDPTYDAQRFDLGFPASTKPYLVALAAGTPSPFGAAVEGRAPAGGPDSTAGSSSANPAAEKTPATDSPRPRTIVDVDGLGDRMFPAPVDQGVLGDLLAAPGALLWIRRTVAGTTGDGQSAPGEPTATGPVLRLDLGSGKCDTVHDDADSIRASGDGTRMVVRGAEKVRVMPTSGKVDDDSPDKVTLDVERIRLDIDPRSAWRQAFDEDWRLIRDFFWIDDHGGVDWPAVHGAYRPLIERIGSDDDLVDVLWEIHGELGSSHAYVMPQPATSDREGVQGLLGADYEQTVDGWVVATILSSESSDPLAMSPLRAAGTDVREGDVLVSIDGRPVDHRGPNALLTGAAGKPVLLGVRRPADHAGEGAEKAPTRSTVAVPIGSEARLRYQQWVKRNRARVVESSHGAFGYLHVPDMVATGWAQLHRGLHTEMAKAGVIVDVRGNSGGHTSQLVADLIGHRIDAWTTIRHGDPNPYPADSPRGPVVIVTDEFAGSDGDIITAVCKIRGIGPVVGTRTWGGVIGIDGRFTLADGTGVTQPRYSFWFAGGLGWGVENYGVDPDIEVVFAPHDHKAGRDPQLDRALSELGSRVADNPGVPAPDPRSRPNRAPGPLPPRPGS</sequence>
<keyword evidence="13" id="KW-1185">Reference proteome</keyword>
<dbReference type="Pfam" id="PF14684">
    <property type="entry name" value="Tricorn_C1"/>
    <property type="match status" value="1"/>
</dbReference>
<organism evidence="12 13">
    <name type="scientific">Spelaeicoccus albus</name>
    <dbReference type="NCBI Taxonomy" id="1280376"/>
    <lineage>
        <taxon>Bacteria</taxon>
        <taxon>Bacillati</taxon>
        <taxon>Actinomycetota</taxon>
        <taxon>Actinomycetes</taxon>
        <taxon>Micrococcales</taxon>
        <taxon>Brevibacteriaceae</taxon>
        <taxon>Spelaeicoccus</taxon>
    </lineage>
</organism>
<dbReference type="InterPro" id="IPR036034">
    <property type="entry name" value="PDZ_sf"/>
</dbReference>
<dbReference type="Pfam" id="PF03572">
    <property type="entry name" value="Peptidase_S41"/>
    <property type="match status" value="1"/>
</dbReference>
<dbReference type="InterPro" id="IPR029414">
    <property type="entry name" value="Tricorn_PDZ"/>
</dbReference>
<gene>
    <name evidence="12" type="ORF">BJY26_002637</name>
</gene>
<dbReference type="CDD" id="cd07562">
    <property type="entry name" value="Peptidase_S41_TRI"/>
    <property type="match status" value="1"/>
</dbReference>
<dbReference type="PANTHER" id="PTHR43253:SF1">
    <property type="entry name" value="TRICORN PROTEASE HOMOLOG 2-RELATED"/>
    <property type="match status" value="1"/>
</dbReference>
<dbReference type="GO" id="GO:0005737">
    <property type="term" value="C:cytoplasm"/>
    <property type="evidence" value="ECO:0007669"/>
    <property type="project" value="UniProtKB-SubCell"/>
</dbReference>
<evidence type="ECO:0000313" key="12">
    <source>
        <dbReference type="EMBL" id="NYI68331.1"/>
    </source>
</evidence>
<comment type="subcellular location">
    <subcellularLocation>
        <location evidence="1 7">Cytoplasm</location>
    </subcellularLocation>
</comment>
<feature type="region of interest" description="Disordered" evidence="10">
    <location>
        <begin position="528"/>
        <end position="563"/>
    </location>
</feature>
<comment type="caution">
    <text evidence="12">The sequence shown here is derived from an EMBL/GenBank/DDBJ whole genome shotgun (WGS) entry which is preliminary data.</text>
</comment>
<dbReference type="PIRSF" id="PIRSF036421">
    <property type="entry name" value="Tricorn_protease"/>
    <property type="match status" value="1"/>
</dbReference>
<dbReference type="GO" id="GO:0006508">
    <property type="term" value="P:proteolysis"/>
    <property type="evidence" value="ECO:0007669"/>
    <property type="project" value="UniProtKB-UniRule"/>
</dbReference>
<feature type="active site" description="Charge relay system" evidence="8">
    <location>
        <position position="753"/>
    </location>
</feature>
<dbReference type="SUPFAM" id="SSF69304">
    <property type="entry name" value="Tricorn protease N-terminal domain"/>
    <property type="match status" value="2"/>
</dbReference>
<keyword evidence="3 7" id="KW-0963">Cytoplasm</keyword>
<comment type="similarity">
    <text evidence="2 7">Belongs to the peptidase S41B family.</text>
</comment>
<feature type="active site" description="Nucleophile" evidence="8">
    <location>
        <position position="981"/>
    </location>
</feature>
<dbReference type="Pfam" id="PF26550">
    <property type="entry name" value="Tricorn_2nd"/>
    <property type="match status" value="1"/>
</dbReference>
<dbReference type="EC" id="3.4.21.-" evidence="7"/>
<evidence type="ECO:0000259" key="11">
    <source>
        <dbReference type="SMART" id="SM00245"/>
    </source>
</evidence>
<evidence type="ECO:0000256" key="10">
    <source>
        <dbReference type="SAM" id="MobiDB-lite"/>
    </source>
</evidence>
<evidence type="ECO:0000256" key="4">
    <source>
        <dbReference type="ARBA" id="ARBA00022670"/>
    </source>
</evidence>
<protein>
    <recommendedName>
        <fullName evidence="7">Tricorn protease homolog</fullName>
        <ecNumber evidence="7">3.4.21.-</ecNumber>
    </recommendedName>
</protein>
<proteinExistence type="inferred from homology"/>